<name>D4XEW9_9BURK</name>
<organism evidence="1 2">
    <name type="scientific">Achromobacter piechaudii ATCC 43553</name>
    <dbReference type="NCBI Taxonomy" id="742159"/>
    <lineage>
        <taxon>Bacteria</taxon>
        <taxon>Pseudomonadati</taxon>
        <taxon>Pseudomonadota</taxon>
        <taxon>Betaproteobacteria</taxon>
        <taxon>Burkholderiales</taxon>
        <taxon>Alcaligenaceae</taxon>
        <taxon>Achromobacter</taxon>
    </lineage>
</organism>
<comment type="caution">
    <text evidence="1">The sequence shown here is derived from an EMBL/GenBank/DDBJ whole genome shotgun (WGS) entry which is preliminary data.</text>
</comment>
<gene>
    <name evidence="1" type="ORF">HMPREF0004_4016</name>
</gene>
<dbReference type="EMBL" id="ADMS01000094">
    <property type="protein sequence ID" value="EFF74646.1"/>
    <property type="molecule type" value="Genomic_DNA"/>
</dbReference>
<dbReference type="Proteomes" id="UP000004510">
    <property type="component" value="Unassembled WGS sequence"/>
</dbReference>
<accession>D4XEW9</accession>
<reference evidence="2" key="1">
    <citation type="submission" date="2010-03" db="EMBL/GenBank/DDBJ databases">
        <title>Complete sequence of Mobiluncus curtisii ATCC 43063.</title>
        <authorList>
            <person name="Muzny D."/>
            <person name="Qin X."/>
            <person name="Deng J."/>
            <person name="Jiang H."/>
            <person name="Liu Y."/>
            <person name="Qu J."/>
            <person name="Song X.-Z."/>
            <person name="Zhang L."/>
            <person name="Thornton R."/>
            <person name="Coyle M."/>
            <person name="Francisco L."/>
            <person name="Jackson L."/>
            <person name="Javaid M."/>
            <person name="Korchina V."/>
            <person name="Kovar C."/>
            <person name="Mata R."/>
            <person name="Mathew T."/>
            <person name="Ngo R."/>
            <person name="Nguyen L."/>
            <person name="Nguyen N."/>
            <person name="Okwuonu G."/>
            <person name="Ongeri F."/>
            <person name="Pham C."/>
            <person name="Simmons D."/>
            <person name="Wilczek-Boney K."/>
            <person name="Hale W."/>
            <person name="Jakkamsetti A."/>
            <person name="Pham P."/>
            <person name="Ruth R."/>
            <person name="San Lucas F."/>
            <person name="Warren J."/>
            <person name="Zhang J."/>
            <person name="Zhao Z."/>
            <person name="Zhou C."/>
            <person name="Zhu D."/>
            <person name="Lee S."/>
            <person name="Bess C."/>
            <person name="Blankenburg K."/>
            <person name="Forbes L."/>
            <person name="Fu Q."/>
            <person name="Gubbala S."/>
            <person name="Hirani K."/>
            <person name="Jayaseelan J.C."/>
            <person name="Lara F."/>
            <person name="Munidasa M."/>
            <person name="Palculict T."/>
            <person name="Patil S."/>
            <person name="Pu L.-L."/>
            <person name="Saada N."/>
            <person name="Tang L."/>
            <person name="Weissenberger G."/>
            <person name="Zhu Y."/>
            <person name="Hemphill L."/>
            <person name="Shang Y."/>
            <person name="Youmans B."/>
            <person name="Ayvaz T."/>
            <person name="Ross M."/>
            <person name="Santibanez J."/>
            <person name="Aqrawi P."/>
            <person name="Gross S."/>
            <person name="Joshi V."/>
            <person name="Fowler G."/>
            <person name="Nazareth L."/>
            <person name="Reid J."/>
            <person name="Worley K."/>
            <person name="Petrosino J."/>
            <person name="Highlander S."/>
            <person name="Gibbs R."/>
            <person name="Gibbs R."/>
        </authorList>
    </citation>
    <scope>NUCLEOTIDE SEQUENCE [LARGE SCALE GENOMIC DNA]</scope>
    <source>
        <strain evidence="2">ATCC 43553</strain>
    </source>
</reference>
<dbReference type="HOGENOM" id="CLU_2299522_0_0_4"/>
<protein>
    <submittedName>
        <fullName evidence="1">Uncharacterized protein</fullName>
    </submittedName>
</protein>
<dbReference type="AlphaFoldDB" id="D4XEW9"/>
<sequence>MATYVPVEDDVYQDIAFLPYIVECRVLSVMPAPRTETAGPCFGFPLAAQMIAHVADRRSNSHKGAEDFDEGLQGYFDHRGRYPLMSENHSITPAMLGKTV</sequence>
<proteinExistence type="predicted"/>
<evidence type="ECO:0000313" key="2">
    <source>
        <dbReference type="Proteomes" id="UP000004510"/>
    </source>
</evidence>
<evidence type="ECO:0000313" key="1">
    <source>
        <dbReference type="EMBL" id="EFF74646.1"/>
    </source>
</evidence>